<dbReference type="RefSeq" id="WP_183304924.1">
    <property type="nucleotide sequence ID" value="NZ_JACIFD010000013.1"/>
</dbReference>
<organism evidence="1 2">
    <name type="scientific">Canibacter oris</name>
    <dbReference type="NCBI Taxonomy" id="1365628"/>
    <lineage>
        <taxon>Bacteria</taxon>
        <taxon>Bacillati</taxon>
        <taxon>Actinomycetota</taxon>
        <taxon>Actinomycetes</taxon>
        <taxon>Micrococcales</taxon>
        <taxon>Microbacteriaceae</taxon>
        <taxon>Canibacter</taxon>
    </lineage>
</organism>
<evidence type="ECO:0000313" key="2">
    <source>
        <dbReference type="Proteomes" id="UP000571183"/>
    </source>
</evidence>
<protein>
    <submittedName>
        <fullName evidence="1">Uncharacterized protein</fullName>
    </submittedName>
</protein>
<gene>
    <name evidence="1" type="ORF">F5897_001316</name>
</gene>
<proteinExistence type="predicted"/>
<sequence>MSPFEFITKFREIQDTPYGPARIALCEALLQDVLTSNERQNLPLVYAELTEAYTFGGEAHKAFTVFARQLQLWEKSPELFDSNDEKTMFWQFKWIAGEISNYVNISMRQIEAFLDDMERRFRLAGYGLMAPRVARFECAFKTGQPNAEELRKQWLATPEDEFNECPACVIGTQLSFFLSQQRWEDAVTLGSTQTFSCNIEPSNTHFQLMLAELMLGHPEQAAQHMLLGEATANSAHGSNDRPQAHGCLIEALGRGGALPEVLECLRLAGFNKTPRRQQELSTIDAFRSRIHIIAAISALLAGGVDPATATSYREPELATLGALRDWAAATAQELASVFDARNGNTFFAEQLACALNAQPASALLPDMTEFRNQV</sequence>
<dbReference type="AlphaFoldDB" id="A0A840DJW9"/>
<evidence type="ECO:0000313" key="1">
    <source>
        <dbReference type="EMBL" id="MBB4071993.1"/>
    </source>
</evidence>
<dbReference type="EMBL" id="JACIFD010000013">
    <property type="protein sequence ID" value="MBB4071993.1"/>
    <property type="molecule type" value="Genomic_DNA"/>
</dbReference>
<name>A0A840DJW9_9MICO</name>
<reference evidence="1" key="1">
    <citation type="submission" date="2020-08" db="EMBL/GenBank/DDBJ databases">
        <title>Sequencing the genomes of 1000 actinobacteria strains.</title>
        <authorList>
            <person name="Klenk H.-P."/>
        </authorList>
    </citation>
    <scope>NUCLEOTIDE SEQUENCE [LARGE SCALE GENOMIC DNA]</scope>
    <source>
        <strain evidence="1">DSM 27064</strain>
    </source>
</reference>
<keyword evidence="2" id="KW-1185">Reference proteome</keyword>
<comment type="caution">
    <text evidence="1">The sequence shown here is derived from an EMBL/GenBank/DDBJ whole genome shotgun (WGS) entry which is preliminary data.</text>
</comment>
<accession>A0A840DJW9</accession>
<dbReference type="Proteomes" id="UP000571183">
    <property type="component" value="Unassembled WGS sequence"/>
</dbReference>